<gene>
    <name evidence="5" type="ORF">GCM10009765_49130</name>
</gene>
<dbReference type="InterPro" id="IPR050641">
    <property type="entry name" value="RIFMO-like"/>
</dbReference>
<comment type="caution">
    <text evidence="5">The sequence shown here is derived from an EMBL/GenBank/DDBJ whole genome shotgun (WGS) entry which is preliminary data.</text>
</comment>
<evidence type="ECO:0000256" key="3">
    <source>
        <dbReference type="ARBA" id="ARBA00022827"/>
    </source>
</evidence>
<dbReference type="PRINTS" id="PR00420">
    <property type="entry name" value="RNGMNOXGNASE"/>
</dbReference>
<evidence type="ECO:0000259" key="4">
    <source>
        <dbReference type="Pfam" id="PF01494"/>
    </source>
</evidence>
<dbReference type="Gene3D" id="3.50.50.60">
    <property type="entry name" value="FAD/NAD(P)-binding domain"/>
    <property type="match status" value="1"/>
</dbReference>
<dbReference type="InterPro" id="IPR036188">
    <property type="entry name" value="FAD/NAD-bd_sf"/>
</dbReference>
<keyword evidence="5" id="KW-0503">Monooxygenase</keyword>
<dbReference type="InterPro" id="IPR002938">
    <property type="entry name" value="FAD-bd"/>
</dbReference>
<name>A0ABN2HVP0_9ACTN</name>
<keyword evidence="6" id="KW-1185">Reference proteome</keyword>
<dbReference type="Gene3D" id="3.30.70.2450">
    <property type="match status" value="1"/>
</dbReference>
<comment type="cofactor">
    <cofactor evidence="1">
        <name>FAD</name>
        <dbReference type="ChEBI" id="CHEBI:57692"/>
    </cofactor>
</comment>
<evidence type="ECO:0000313" key="5">
    <source>
        <dbReference type="EMBL" id="GAA1694041.1"/>
    </source>
</evidence>
<sequence>MKQKTNAQVVIAGGGPTGLMLAAELRLGGVEVVVLERYARRTGESRAYGIQARTAEVLDQRGILDRFAGKVHGNGDFVHFSGIFMPIGDYPTRHPYVMGIPQSEIEPVLQEWAIELGATIRRSAEVIGLERTEDGVSVQVNGPDGDEWLHADYVVGCDGGRSIIRKLAGIGFPGTDATLAAIQGIVKLDNPPAGRIWGPQGRTDAGNFIVAPFPDGQHMVMVTEYDKVVDRDVEVTIEDLRAVCVRVAGHDFGMHSAAWVSRYADAARQAETYRDGRVLLAGDAAHIHYPAGGQGLNLGIQDAVNLGWKLAAVIRREASDELLDTYHTERFPYAERVLQATRAQTVLGRPGSHSEALRDVFAQLTKVDEVNRYFVGMFTQLDIQYAVGEGSPLLGRRIPDLDLKTDSGDTRVFRLLETARPLLLDFTSGGAAIPAGWSDRVEHVLVSAADTVWNLPGAGKIPAPVGVLVRPDGYVAWVATDSSDLDSLRAALTTWFGPAS</sequence>
<dbReference type="Pfam" id="PF21274">
    <property type="entry name" value="Rng_hyd_C"/>
    <property type="match status" value="1"/>
</dbReference>
<protein>
    <submittedName>
        <fullName evidence="5">FAD-dependent monooxygenase</fullName>
    </submittedName>
</protein>
<organism evidence="5 6">
    <name type="scientific">Fodinicola feengrottensis</name>
    <dbReference type="NCBI Taxonomy" id="435914"/>
    <lineage>
        <taxon>Bacteria</taxon>
        <taxon>Bacillati</taxon>
        <taxon>Actinomycetota</taxon>
        <taxon>Actinomycetes</taxon>
        <taxon>Mycobacteriales</taxon>
        <taxon>Fodinicola</taxon>
    </lineage>
</organism>
<feature type="domain" description="FAD-binding" evidence="4">
    <location>
        <begin position="7"/>
        <end position="340"/>
    </location>
</feature>
<dbReference type="EMBL" id="BAAANY010000020">
    <property type="protein sequence ID" value="GAA1694041.1"/>
    <property type="molecule type" value="Genomic_DNA"/>
</dbReference>
<keyword evidence="3" id="KW-0274">FAD</keyword>
<dbReference type="Proteomes" id="UP001500618">
    <property type="component" value="Unassembled WGS sequence"/>
</dbReference>
<keyword evidence="2" id="KW-0285">Flavoprotein</keyword>
<dbReference type="Pfam" id="PF01494">
    <property type="entry name" value="FAD_binding_3"/>
    <property type="match status" value="1"/>
</dbReference>
<dbReference type="PANTHER" id="PTHR43004">
    <property type="entry name" value="TRK SYSTEM POTASSIUM UPTAKE PROTEIN"/>
    <property type="match status" value="1"/>
</dbReference>
<dbReference type="SUPFAM" id="SSF51905">
    <property type="entry name" value="FAD/NAD(P)-binding domain"/>
    <property type="match status" value="1"/>
</dbReference>
<evidence type="ECO:0000313" key="6">
    <source>
        <dbReference type="Proteomes" id="UP001500618"/>
    </source>
</evidence>
<proteinExistence type="predicted"/>
<dbReference type="GO" id="GO:0004497">
    <property type="term" value="F:monooxygenase activity"/>
    <property type="evidence" value="ECO:0007669"/>
    <property type="project" value="UniProtKB-KW"/>
</dbReference>
<evidence type="ECO:0000256" key="1">
    <source>
        <dbReference type="ARBA" id="ARBA00001974"/>
    </source>
</evidence>
<keyword evidence="5" id="KW-0560">Oxidoreductase</keyword>
<evidence type="ECO:0000256" key="2">
    <source>
        <dbReference type="ARBA" id="ARBA00022630"/>
    </source>
</evidence>
<reference evidence="5 6" key="1">
    <citation type="journal article" date="2019" name="Int. J. Syst. Evol. Microbiol.">
        <title>The Global Catalogue of Microorganisms (GCM) 10K type strain sequencing project: providing services to taxonomists for standard genome sequencing and annotation.</title>
        <authorList>
            <consortium name="The Broad Institute Genomics Platform"/>
            <consortium name="The Broad Institute Genome Sequencing Center for Infectious Disease"/>
            <person name="Wu L."/>
            <person name="Ma J."/>
        </authorList>
    </citation>
    <scope>NUCLEOTIDE SEQUENCE [LARGE SCALE GENOMIC DNA]</scope>
    <source>
        <strain evidence="5 6">JCM 14718</strain>
    </source>
</reference>
<accession>A0ABN2HVP0</accession>
<dbReference type="PANTHER" id="PTHR43004:SF19">
    <property type="entry name" value="BINDING MONOOXYGENASE, PUTATIVE (JCVI)-RELATED"/>
    <property type="match status" value="1"/>
</dbReference>
<dbReference type="Gene3D" id="3.40.30.120">
    <property type="match status" value="1"/>
</dbReference>
<dbReference type="RefSeq" id="WP_344312826.1">
    <property type="nucleotide sequence ID" value="NZ_BAAANY010000020.1"/>
</dbReference>